<keyword evidence="3" id="KW-0547">Nucleotide-binding</keyword>
<dbReference type="Pfam" id="PF01926">
    <property type="entry name" value="MMR_HSR1"/>
    <property type="match status" value="1"/>
</dbReference>
<keyword evidence="3" id="KW-0067">ATP-binding</keyword>
<organism evidence="3 4">
    <name type="scientific">Actinomyces urogenitalis</name>
    <dbReference type="NCBI Taxonomy" id="103621"/>
    <lineage>
        <taxon>Bacteria</taxon>
        <taxon>Bacillati</taxon>
        <taxon>Actinomycetota</taxon>
        <taxon>Actinomycetes</taxon>
        <taxon>Actinomycetales</taxon>
        <taxon>Actinomycetaceae</taxon>
        <taxon>Actinomyces</taxon>
    </lineage>
</organism>
<dbReference type="GeneID" id="81709297"/>
<gene>
    <name evidence="3" type="ORF">CYJ26_10155</name>
</gene>
<sequence>MVATATDISPAERLEARLEALRQALDECPTEVPASLAIPARDALDLVAERLALGVDHTVVALFGGTGSGKSSLFNALTQLEFADVGARRPTTSRAAACTWGDDAAALLTFLGVDPERRIRRESLLDGSDQDELAGLVLLDVPDYDSVTAAHALQVDRLVPLADVLVWVLDPQKYADSALHDGYLRGLGARQEDMLILVNQVDTLPEGSRDRLMDDVHSLLVADGLEDVTVLPVSAVRGDNLAAVREILLDRVERESNAARTATAEMDRIATRLLPAAAARPVEITQAPRVELLDTLIKASGATVVTDSIRLNLAKAVPAALARPEPPARSAVEAARSRWLTHTTQGMPSVWTRSVSSAVASADALGAQTAEAVASVRLPASRSAGIDLAWWGGLAAFVLAGVWVVAAVLTGGAVWMSAVVAVLAVGAAWWARAARRRRAQTEAEAYACAVRERVEAVVARGLVEPASGVLDRHRRLRQALER</sequence>
<dbReference type="Gene3D" id="3.40.50.300">
    <property type="entry name" value="P-loop containing nucleotide triphosphate hydrolases"/>
    <property type="match status" value="1"/>
</dbReference>
<feature type="domain" description="G" evidence="2">
    <location>
        <begin position="60"/>
        <end position="199"/>
    </location>
</feature>
<reference evidence="3 4" key="1">
    <citation type="submission" date="2017-12" db="EMBL/GenBank/DDBJ databases">
        <title>Phylogenetic diversity of female urinary microbiome.</title>
        <authorList>
            <person name="Thomas-White K."/>
            <person name="Wolfe A.J."/>
        </authorList>
    </citation>
    <scope>NUCLEOTIDE SEQUENCE [LARGE SCALE GENOMIC DNA]</scope>
    <source>
        <strain evidence="3 4">UMB0319</strain>
    </source>
</reference>
<dbReference type="GO" id="GO:0000028">
    <property type="term" value="P:ribosomal small subunit assembly"/>
    <property type="evidence" value="ECO:0007669"/>
    <property type="project" value="TreeGrafter"/>
</dbReference>
<dbReference type="Proteomes" id="UP000234778">
    <property type="component" value="Unassembled WGS sequence"/>
</dbReference>
<accession>A0A2I1KQP5</accession>
<evidence type="ECO:0000313" key="3">
    <source>
        <dbReference type="EMBL" id="PKY97946.1"/>
    </source>
</evidence>
<dbReference type="GO" id="GO:0019843">
    <property type="term" value="F:rRNA binding"/>
    <property type="evidence" value="ECO:0007669"/>
    <property type="project" value="TreeGrafter"/>
</dbReference>
<proteinExistence type="predicted"/>
<dbReference type="GO" id="GO:0043024">
    <property type="term" value="F:ribosomal small subunit binding"/>
    <property type="evidence" value="ECO:0007669"/>
    <property type="project" value="TreeGrafter"/>
</dbReference>
<dbReference type="PANTHER" id="PTHR42698:SF1">
    <property type="entry name" value="GTPASE ERA, MITOCHONDRIAL"/>
    <property type="match status" value="1"/>
</dbReference>
<evidence type="ECO:0000259" key="2">
    <source>
        <dbReference type="Pfam" id="PF01926"/>
    </source>
</evidence>
<protein>
    <submittedName>
        <fullName evidence="3">ATP-binding protein</fullName>
    </submittedName>
</protein>
<keyword evidence="1" id="KW-0812">Transmembrane</keyword>
<feature type="transmembrane region" description="Helical" evidence="1">
    <location>
        <begin position="412"/>
        <end position="431"/>
    </location>
</feature>
<name>A0A2I1KQP5_9ACTO</name>
<dbReference type="GO" id="GO:0005829">
    <property type="term" value="C:cytosol"/>
    <property type="evidence" value="ECO:0007669"/>
    <property type="project" value="TreeGrafter"/>
</dbReference>
<dbReference type="InterPro" id="IPR006073">
    <property type="entry name" value="GTP-bd"/>
</dbReference>
<dbReference type="RefSeq" id="WP_006549326.1">
    <property type="nucleotide sequence ID" value="NZ_CP136961.1"/>
</dbReference>
<dbReference type="PANTHER" id="PTHR42698">
    <property type="entry name" value="GTPASE ERA"/>
    <property type="match status" value="1"/>
</dbReference>
<keyword evidence="1" id="KW-1133">Transmembrane helix</keyword>
<dbReference type="GO" id="GO:0005524">
    <property type="term" value="F:ATP binding"/>
    <property type="evidence" value="ECO:0007669"/>
    <property type="project" value="UniProtKB-KW"/>
</dbReference>
<dbReference type="GO" id="GO:0005525">
    <property type="term" value="F:GTP binding"/>
    <property type="evidence" value="ECO:0007669"/>
    <property type="project" value="InterPro"/>
</dbReference>
<evidence type="ECO:0000313" key="4">
    <source>
        <dbReference type="Proteomes" id="UP000234778"/>
    </source>
</evidence>
<dbReference type="InterPro" id="IPR005662">
    <property type="entry name" value="GTPase_Era-like"/>
</dbReference>
<evidence type="ECO:0000256" key="1">
    <source>
        <dbReference type="SAM" id="Phobius"/>
    </source>
</evidence>
<keyword evidence="1" id="KW-0472">Membrane</keyword>
<feature type="transmembrane region" description="Helical" evidence="1">
    <location>
        <begin position="388"/>
        <end position="406"/>
    </location>
</feature>
<comment type="caution">
    <text evidence="3">The sequence shown here is derived from an EMBL/GenBank/DDBJ whole genome shotgun (WGS) entry which is preliminary data.</text>
</comment>
<dbReference type="InterPro" id="IPR027417">
    <property type="entry name" value="P-loop_NTPase"/>
</dbReference>
<dbReference type="AlphaFoldDB" id="A0A2I1KQP5"/>
<dbReference type="SUPFAM" id="SSF52540">
    <property type="entry name" value="P-loop containing nucleoside triphosphate hydrolases"/>
    <property type="match status" value="1"/>
</dbReference>
<dbReference type="EMBL" id="PKHA01000015">
    <property type="protein sequence ID" value="PKY97946.1"/>
    <property type="molecule type" value="Genomic_DNA"/>
</dbReference>